<proteinExistence type="predicted"/>
<name>A0A382Q192_9ZZZZ</name>
<reference evidence="1" key="1">
    <citation type="submission" date="2018-05" db="EMBL/GenBank/DDBJ databases">
        <authorList>
            <person name="Lanie J.A."/>
            <person name="Ng W.-L."/>
            <person name="Kazmierczak K.M."/>
            <person name="Andrzejewski T.M."/>
            <person name="Davidsen T.M."/>
            <person name="Wayne K.J."/>
            <person name="Tettelin H."/>
            <person name="Glass J.I."/>
            <person name="Rusch D."/>
            <person name="Podicherti R."/>
            <person name="Tsui H.-C.T."/>
            <person name="Winkler M.E."/>
        </authorList>
    </citation>
    <scope>NUCLEOTIDE SEQUENCE</scope>
</reference>
<protein>
    <submittedName>
        <fullName evidence="1">Uncharacterized protein</fullName>
    </submittedName>
</protein>
<gene>
    <name evidence="1" type="ORF">METZ01_LOCUS330875</name>
</gene>
<dbReference type="EMBL" id="UINC01110484">
    <property type="protein sequence ID" value="SVC78021.1"/>
    <property type="molecule type" value="Genomic_DNA"/>
</dbReference>
<organism evidence="1">
    <name type="scientific">marine metagenome</name>
    <dbReference type="NCBI Taxonomy" id="408172"/>
    <lineage>
        <taxon>unclassified sequences</taxon>
        <taxon>metagenomes</taxon>
        <taxon>ecological metagenomes</taxon>
    </lineage>
</organism>
<evidence type="ECO:0000313" key="1">
    <source>
        <dbReference type="EMBL" id="SVC78021.1"/>
    </source>
</evidence>
<accession>A0A382Q192</accession>
<dbReference type="AlphaFoldDB" id="A0A382Q192"/>
<feature type="non-terminal residue" evidence="1">
    <location>
        <position position="57"/>
    </location>
</feature>
<sequence length="57" mass="6022">MRRVTPLPNLLAPTMLSRLALAGALSVPLGAPLAAQSMSDGFKSEIEMHFDGSARKV</sequence>